<dbReference type="AlphaFoldDB" id="A0A1E3X660"/>
<evidence type="ECO:0000256" key="2">
    <source>
        <dbReference type="ARBA" id="ARBA00022723"/>
    </source>
</evidence>
<dbReference type="Gene3D" id="1.10.760.10">
    <property type="entry name" value="Cytochrome c-like domain"/>
    <property type="match status" value="1"/>
</dbReference>
<dbReference type="GO" id="GO:0020037">
    <property type="term" value="F:heme binding"/>
    <property type="evidence" value="ECO:0007669"/>
    <property type="project" value="InterPro"/>
</dbReference>
<evidence type="ECO:0000256" key="4">
    <source>
        <dbReference type="PROSITE-ProRule" id="PRU00433"/>
    </source>
</evidence>
<evidence type="ECO:0000256" key="3">
    <source>
        <dbReference type="ARBA" id="ARBA00023004"/>
    </source>
</evidence>
<reference evidence="6 7" key="1">
    <citation type="submission" date="2016-07" db="EMBL/GenBank/DDBJ databases">
        <title>Draft genome of Scalindua rubra, obtained from a brine-seawater interface in the Red Sea, sheds light on salt adaptation in anammox bacteria.</title>
        <authorList>
            <person name="Speth D.R."/>
            <person name="Lagkouvardos I."/>
            <person name="Wang Y."/>
            <person name="Qian P.-Y."/>
            <person name="Dutilh B.E."/>
            <person name="Jetten M.S."/>
        </authorList>
    </citation>
    <scope>NUCLEOTIDE SEQUENCE [LARGE SCALE GENOMIC DNA]</scope>
    <source>
        <strain evidence="6">BSI-1</strain>
    </source>
</reference>
<protein>
    <submittedName>
        <fullName evidence="6">Cytochrome c-553</fullName>
    </submittedName>
</protein>
<keyword evidence="3 4" id="KW-0408">Iron</keyword>
<evidence type="ECO:0000259" key="5">
    <source>
        <dbReference type="PROSITE" id="PS51007"/>
    </source>
</evidence>
<dbReference type="PROSITE" id="PS51007">
    <property type="entry name" value="CYTC"/>
    <property type="match status" value="1"/>
</dbReference>
<sequence>MKGIFIYSFVITLILSLAQFNLSNAFGEKIDYKKLYKNHKCIKCHGFDGKGTKRGKKLGTPDFTDAEWQASVTDEQLINSITNGKKKMPKRGHKMTTEEIKAMVKYVRFFVPKKKRK</sequence>
<evidence type="ECO:0000313" key="6">
    <source>
        <dbReference type="EMBL" id="ODS31126.1"/>
    </source>
</evidence>
<proteinExistence type="predicted"/>
<keyword evidence="2 4" id="KW-0479">Metal-binding</keyword>
<dbReference type="GO" id="GO:0046872">
    <property type="term" value="F:metal ion binding"/>
    <property type="evidence" value="ECO:0007669"/>
    <property type="project" value="UniProtKB-KW"/>
</dbReference>
<dbReference type="Pfam" id="PF13442">
    <property type="entry name" value="Cytochrome_CBB3"/>
    <property type="match status" value="1"/>
</dbReference>
<name>A0A1E3X660_9BACT</name>
<accession>A0A1E3X660</accession>
<dbReference type="GO" id="GO:0009055">
    <property type="term" value="F:electron transfer activity"/>
    <property type="evidence" value="ECO:0007669"/>
    <property type="project" value="InterPro"/>
</dbReference>
<evidence type="ECO:0000313" key="7">
    <source>
        <dbReference type="Proteomes" id="UP000094056"/>
    </source>
</evidence>
<dbReference type="EMBL" id="MAYW01000141">
    <property type="protein sequence ID" value="ODS31126.1"/>
    <property type="molecule type" value="Genomic_DNA"/>
</dbReference>
<organism evidence="6 7">
    <name type="scientific">Candidatus Scalindua rubra</name>
    <dbReference type="NCBI Taxonomy" id="1872076"/>
    <lineage>
        <taxon>Bacteria</taxon>
        <taxon>Pseudomonadati</taxon>
        <taxon>Planctomycetota</taxon>
        <taxon>Candidatus Brocadiia</taxon>
        <taxon>Candidatus Brocadiales</taxon>
        <taxon>Candidatus Scalinduaceae</taxon>
        <taxon>Candidatus Scalindua</taxon>
    </lineage>
</organism>
<feature type="domain" description="Cytochrome c" evidence="5">
    <location>
        <begin position="27"/>
        <end position="111"/>
    </location>
</feature>
<evidence type="ECO:0000256" key="1">
    <source>
        <dbReference type="ARBA" id="ARBA00022617"/>
    </source>
</evidence>
<comment type="caution">
    <text evidence="6">The sequence shown here is derived from an EMBL/GenBank/DDBJ whole genome shotgun (WGS) entry which is preliminary data.</text>
</comment>
<keyword evidence="1 4" id="KW-0349">Heme</keyword>
<dbReference type="InterPro" id="IPR036909">
    <property type="entry name" value="Cyt_c-like_dom_sf"/>
</dbReference>
<dbReference type="Proteomes" id="UP000094056">
    <property type="component" value="Unassembled WGS sequence"/>
</dbReference>
<gene>
    <name evidence="6" type="primary">petJ_2</name>
    <name evidence="6" type="ORF">SCARUB_03748</name>
</gene>
<dbReference type="SUPFAM" id="SSF46626">
    <property type="entry name" value="Cytochrome c"/>
    <property type="match status" value="1"/>
</dbReference>
<dbReference type="InterPro" id="IPR009056">
    <property type="entry name" value="Cyt_c-like_dom"/>
</dbReference>